<name>A0A7K1SK90_9BACT</name>
<organism evidence="1 2">
    <name type="scientific">Spirosoma arboris</name>
    <dbReference type="NCBI Taxonomy" id="2682092"/>
    <lineage>
        <taxon>Bacteria</taxon>
        <taxon>Pseudomonadati</taxon>
        <taxon>Bacteroidota</taxon>
        <taxon>Cytophagia</taxon>
        <taxon>Cytophagales</taxon>
        <taxon>Cytophagaceae</taxon>
        <taxon>Spirosoma</taxon>
    </lineage>
</organism>
<dbReference type="InterPro" id="IPR008969">
    <property type="entry name" value="CarboxyPept-like_regulatory"/>
</dbReference>
<protein>
    <recommendedName>
        <fullName evidence="3">Carboxypeptidase regulatory-like domain-containing protein</fullName>
    </recommendedName>
</protein>
<sequence>MAVFQVFVTNSASQPLSGVAIRLLAPDGTDITATRFGASPVYTDANGLFTRFYLVAPGLTAGIYSIIVSASGYTGQTKATANTFTGLGNFNFTLLALPTSVSVEITEPESGYVSPMAPVEFLVPAVSPSAAWEYIEATVTSDDSTSVMEVPVINGQARLNLQARLELEPLPHLVGDGVLAIADADFSKNFSIDLASLTETGSVSINEGFTIWSANAFPSDSINDLTSFTNIDGLADWLTPWEELPVFTGHYADAMIWLPIPSEDAYELITHFLDINQQAFTNVGVVLPNEAFSSGKVARIRIPEPVAGAHYALLTVTLAGVVQTKPLKIRYIYG</sequence>
<dbReference type="RefSeq" id="WP_157589059.1">
    <property type="nucleotide sequence ID" value="NZ_WPIN01000015.1"/>
</dbReference>
<evidence type="ECO:0000313" key="2">
    <source>
        <dbReference type="Proteomes" id="UP000436006"/>
    </source>
</evidence>
<gene>
    <name evidence="1" type="ORF">GO755_29645</name>
</gene>
<dbReference type="SUPFAM" id="SSF49464">
    <property type="entry name" value="Carboxypeptidase regulatory domain-like"/>
    <property type="match status" value="1"/>
</dbReference>
<dbReference type="Gene3D" id="2.60.40.1120">
    <property type="entry name" value="Carboxypeptidase-like, regulatory domain"/>
    <property type="match status" value="1"/>
</dbReference>
<proteinExistence type="predicted"/>
<dbReference type="AlphaFoldDB" id="A0A7K1SK90"/>
<evidence type="ECO:0000313" key="1">
    <source>
        <dbReference type="EMBL" id="MVM34231.1"/>
    </source>
</evidence>
<keyword evidence="2" id="KW-1185">Reference proteome</keyword>
<dbReference type="Proteomes" id="UP000436006">
    <property type="component" value="Unassembled WGS sequence"/>
</dbReference>
<evidence type="ECO:0008006" key="3">
    <source>
        <dbReference type="Google" id="ProtNLM"/>
    </source>
</evidence>
<accession>A0A7K1SK90</accession>
<dbReference type="EMBL" id="WPIN01000015">
    <property type="protein sequence ID" value="MVM34231.1"/>
    <property type="molecule type" value="Genomic_DNA"/>
</dbReference>
<reference evidence="1 2" key="1">
    <citation type="submission" date="2019-12" db="EMBL/GenBank/DDBJ databases">
        <title>Spirosoma sp. HMF4905 genome sequencing and assembly.</title>
        <authorList>
            <person name="Kang H."/>
            <person name="Cha I."/>
            <person name="Kim H."/>
            <person name="Joh K."/>
        </authorList>
    </citation>
    <scope>NUCLEOTIDE SEQUENCE [LARGE SCALE GENOMIC DNA]</scope>
    <source>
        <strain evidence="1 2">HMF4905</strain>
    </source>
</reference>
<comment type="caution">
    <text evidence="1">The sequence shown here is derived from an EMBL/GenBank/DDBJ whole genome shotgun (WGS) entry which is preliminary data.</text>
</comment>